<proteinExistence type="predicted"/>
<feature type="chain" id="PRO_5046635487" description="Lipoprotein" evidence="2">
    <location>
        <begin position="24"/>
        <end position="95"/>
    </location>
</feature>
<organism evidence="3 4">
    <name type="scientific">Streptomyces bullii</name>
    <dbReference type="NCBI Taxonomy" id="349910"/>
    <lineage>
        <taxon>Bacteria</taxon>
        <taxon>Bacillati</taxon>
        <taxon>Actinomycetota</taxon>
        <taxon>Actinomycetes</taxon>
        <taxon>Kitasatosporales</taxon>
        <taxon>Streptomycetaceae</taxon>
        <taxon>Streptomyces</taxon>
    </lineage>
</organism>
<reference evidence="4" key="1">
    <citation type="journal article" date="2019" name="Int. J. Syst. Evol. Microbiol.">
        <title>The Global Catalogue of Microorganisms (GCM) 10K type strain sequencing project: providing services to taxonomists for standard genome sequencing and annotation.</title>
        <authorList>
            <consortium name="The Broad Institute Genomics Platform"/>
            <consortium name="The Broad Institute Genome Sequencing Center for Infectious Disease"/>
            <person name="Wu L."/>
            <person name="Ma J."/>
        </authorList>
    </citation>
    <scope>NUCLEOTIDE SEQUENCE [LARGE SCALE GENOMIC DNA]</scope>
    <source>
        <strain evidence="4">CGMCC 4.7248</strain>
    </source>
</reference>
<dbReference type="PROSITE" id="PS51257">
    <property type="entry name" value="PROKAR_LIPOPROTEIN"/>
    <property type="match status" value="1"/>
</dbReference>
<feature type="region of interest" description="Disordered" evidence="1">
    <location>
        <begin position="43"/>
        <end position="95"/>
    </location>
</feature>
<accession>A0ABW0UTX5</accession>
<evidence type="ECO:0008006" key="5">
    <source>
        <dbReference type="Google" id="ProtNLM"/>
    </source>
</evidence>
<keyword evidence="4" id="KW-1185">Reference proteome</keyword>
<comment type="caution">
    <text evidence="3">The sequence shown here is derived from an EMBL/GenBank/DDBJ whole genome shotgun (WGS) entry which is preliminary data.</text>
</comment>
<feature type="signal peptide" evidence="2">
    <location>
        <begin position="1"/>
        <end position="23"/>
    </location>
</feature>
<dbReference type="RefSeq" id="WP_381022859.1">
    <property type="nucleotide sequence ID" value="NZ_JBHSNY010000006.1"/>
</dbReference>
<feature type="compositionally biased region" description="Pro residues" evidence="1">
    <location>
        <begin position="45"/>
        <end position="59"/>
    </location>
</feature>
<keyword evidence="2" id="KW-0732">Signal</keyword>
<sequence length="95" mass="9417">MRSTRLRAITAALTATVVLAALAACSDGPDDDCADQLALAAAAKPGPPAPRPAPAPARPAVPKAPAKPKPVSPAKPGNGGSKYVPVPVDIDDCDD</sequence>
<evidence type="ECO:0000256" key="2">
    <source>
        <dbReference type="SAM" id="SignalP"/>
    </source>
</evidence>
<name>A0ABW0UTX5_9ACTN</name>
<evidence type="ECO:0000313" key="3">
    <source>
        <dbReference type="EMBL" id="MFC5635889.1"/>
    </source>
</evidence>
<gene>
    <name evidence="3" type="ORF">ACFPZJ_19240</name>
</gene>
<dbReference type="Proteomes" id="UP001596154">
    <property type="component" value="Unassembled WGS sequence"/>
</dbReference>
<evidence type="ECO:0000313" key="4">
    <source>
        <dbReference type="Proteomes" id="UP001596154"/>
    </source>
</evidence>
<protein>
    <recommendedName>
        <fullName evidence="5">Lipoprotein</fullName>
    </recommendedName>
</protein>
<evidence type="ECO:0000256" key="1">
    <source>
        <dbReference type="SAM" id="MobiDB-lite"/>
    </source>
</evidence>
<dbReference type="EMBL" id="JBHSNY010000006">
    <property type="protein sequence ID" value="MFC5635889.1"/>
    <property type="molecule type" value="Genomic_DNA"/>
</dbReference>